<dbReference type="InterPro" id="IPR050882">
    <property type="entry name" value="Prepilin_peptidase/N-MTase"/>
</dbReference>
<evidence type="ECO:0000256" key="1">
    <source>
        <dbReference type="ARBA" id="ARBA00005801"/>
    </source>
</evidence>
<feature type="domain" description="Prepilin type IV endopeptidase peptidase" evidence="3">
    <location>
        <begin position="74"/>
        <end position="178"/>
    </location>
</feature>
<evidence type="ECO:0000259" key="3">
    <source>
        <dbReference type="Pfam" id="PF01478"/>
    </source>
</evidence>
<keyword evidence="5" id="KW-1185">Reference proteome</keyword>
<comment type="caution">
    <text evidence="4">The sequence shown here is derived from an EMBL/GenBank/DDBJ whole genome shotgun (WGS) entry which is preliminary data.</text>
</comment>
<organism evidence="4 5">
    <name type="scientific">Nonomuraea typhae</name>
    <dbReference type="NCBI Taxonomy" id="2603600"/>
    <lineage>
        <taxon>Bacteria</taxon>
        <taxon>Bacillati</taxon>
        <taxon>Actinomycetota</taxon>
        <taxon>Actinomycetes</taxon>
        <taxon>Streptosporangiales</taxon>
        <taxon>Streptosporangiaceae</taxon>
        <taxon>Nonomuraea</taxon>
    </lineage>
</organism>
<gene>
    <name evidence="4" type="ORF">ACIBG2_02980</name>
</gene>
<dbReference type="InterPro" id="IPR000045">
    <property type="entry name" value="Prepilin_IV_endopep_pep"/>
</dbReference>
<proteinExistence type="inferred from homology"/>
<protein>
    <submittedName>
        <fullName evidence="4">Prepilin peptidase</fullName>
        <ecNumber evidence="4">3.4.23.-</ecNumber>
    </submittedName>
</protein>
<keyword evidence="2" id="KW-1133">Transmembrane helix</keyword>
<dbReference type="Proteomes" id="UP001612741">
    <property type="component" value="Unassembled WGS sequence"/>
</dbReference>
<feature type="transmembrane region" description="Helical" evidence="2">
    <location>
        <begin position="72"/>
        <end position="89"/>
    </location>
</feature>
<keyword evidence="4" id="KW-0378">Hydrolase</keyword>
<comment type="similarity">
    <text evidence="1">Belongs to the peptidase A24 family.</text>
</comment>
<dbReference type="Pfam" id="PF01478">
    <property type="entry name" value="Peptidase_A24"/>
    <property type="match status" value="1"/>
</dbReference>
<name>A0ABW7YK91_9ACTN</name>
<reference evidence="4 5" key="1">
    <citation type="submission" date="2024-10" db="EMBL/GenBank/DDBJ databases">
        <title>The Natural Products Discovery Center: Release of the First 8490 Sequenced Strains for Exploring Actinobacteria Biosynthetic Diversity.</title>
        <authorList>
            <person name="Kalkreuter E."/>
            <person name="Kautsar S.A."/>
            <person name="Yang D."/>
            <person name="Bader C.D."/>
            <person name="Teijaro C.N."/>
            <person name="Fluegel L."/>
            <person name="Davis C.M."/>
            <person name="Simpson J.R."/>
            <person name="Lauterbach L."/>
            <person name="Steele A.D."/>
            <person name="Gui C."/>
            <person name="Meng S."/>
            <person name="Li G."/>
            <person name="Viehrig K."/>
            <person name="Ye F."/>
            <person name="Su P."/>
            <person name="Kiefer A.F."/>
            <person name="Nichols A."/>
            <person name="Cepeda A.J."/>
            <person name="Yan W."/>
            <person name="Fan B."/>
            <person name="Jiang Y."/>
            <person name="Adhikari A."/>
            <person name="Zheng C.-J."/>
            <person name="Schuster L."/>
            <person name="Cowan T.M."/>
            <person name="Smanski M.J."/>
            <person name="Chevrette M.G."/>
            <person name="De Carvalho L.P.S."/>
            <person name="Shen B."/>
        </authorList>
    </citation>
    <scope>NUCLEOTIDE SEQUENCE [LARGE SCALE GENOMIC DNA]</scope>
    <source>
        <strain evidence="4 5">NPDC050545</strain>
    </source>
</reference>
<dbReference type="PANTHER" id="PTHR30487:SF0">
    <property type="entry name" value="PREPILIN LEADER PEPTIDASE_N-METHYLTRANSFERASE-RELATED"/>
    <property type="match status" value="1"/>
</dbReference>
<dbReference type="EMBL" id="JBITGY010000001">
    <property type="protein sequence ID" value="MFI6496317.1"/>
    <property type="molecule type" value="Genomic_DNA"/>
</dbReference>
<evidence type="ECO:0000313" key="4">
    <source>
        <dbReference type="EMBL" id="MFI6496317.1"/>
    </source>
</evidence>
<feature type="transmembrane region" description="Helical" evidence="2">
    <location>
        <begin position="146"/>
        <end position="179"/>
    </location>
</feature>
<dbReference type="PANTHER" id="PTHR30487">
    <property type="entry name" value="TYPE 4 PREPILIN-LIKE PROTEINS LEADER PEPTIDE-PROCESSING ENZYME"/>
    <property type="match status" value="1"/>
</dbReference>
<sequence>MGPVVLVGVVAGLLWGGYVRAMAAGFEVEPVDRVAEARRALLRWPRYRWPPYHEVACALVCGLVVWRAGLPYLFFTLVGTALAVIDWRTTRLPDVLTLPAYPVLALTLLPTGELARGVAGGVALVFLYGVLWFIKPSDMGLGDVKLAGLIGMAAATLGWEHWVAAALGGQLLGAAYAVWLLATKRGGRDTQFPFGPFMLFGAFGALCLGS</sequence>
<dbReference type="GO" id="GO:0016787">
    <property type="term" value="F:hydrolase activity"/>
    <property type="evidence" value="ECO:0007669"/>
    <property type="project" value="UniProtKB-KW"/>
</dbReference>
<keyword evidence="2" id="KW-0812">Transmembrane</keyword>
<evidence type="ECO:0000256" key="2">
    <source>
        <dbReference type="SAM" id="Phobius"/>
    </source>
</evidence>
<dbReference type="RefSeq" id="WP_397078361.1">
    <property type="nucleotide sequence ID" value="NZ_JBITGY010000001.1"/>
</dbReference>
<dbReference type="Gene3D" id="1.20.120.1220">
    <property type="match status" value="1"/>
</dbReference>
<dbReference type="EC" id="3.4.23.-" evidence="4"/>
<evidence type="ECO:0000313" key="5">
    <source>
        <dbReference type="Proteomes" id="UP001612741"/>
    </source>
</evidence>
<keyword evidence="2" id="KW-0472">Membrane</keyword>
<accession>A0ABW7YK91</accession>
<feature type="transmembrane region" description="Helical" evidence="2">
    <location>
        <begin position="114"/>
        <end position="134"/>
    </location>
</feature>